<evidence type="ECO:0000313" key="2">
    <source>
        <dbReference type="Proteomes" id="UP001060085"/>
    </source>
</evidence>
<evidence type="ECO:0000313" key="1">
    <source>
        <dbReference type="EMBL" id="KAI5661142.1"/>
    </source>
</evidence>
<keyword evidence="2" id="KW-1185">Reference proteome</keyword>
<dbReference type="EMBL" id="CM044705">
    <property type="protein sequence ID" value="KAI5661142.1"/>
    <property type="molecule type" value="Genomic_DNA"/>
</dbReference>
<protein>
    <submittedName>
        <fullName evidence="1">Uncharacterized protein</fullName>
    </submittedName>
</protein>
<accession>A0ACC0AM96</accession>
<dbReference type="Proteomes" id="UP001060085">
    <property type="component" value="Linkage Group LG05"/>
</dbReference>
<organism evidence="1 2">
    <name type="scientific">Catharanthus roseus</name>
    <name type="common">Madagascar periwinkle</name>
    <name type="synonym">Vinca rosea</name>
    <dbReference type="NCBI Taxonomy" id="4058"/>
    <lineage>
        <taxon>Eukaryota</taxon>
        <taxon>Viridiplantae</taxon>
        <taxon>Streptophyta</taxon>
        <taxon>Embryophyta</taxon>
        <taxon>Tracheophyta</taxon>
        <taxon>Spermatophyta</taxon>
        <taxon>Magnoliopsida</taxon>
        <taxon>eudicotyledons</taxon>
        <taxon>Gunneridae</taxon>
        <taxon>Pentapetalae</taxon>
        <taxon>asterids</taxon>
        <taxon>lamiids</taxon>
        <taxon>Gentianales</taxon>
        <taxon>Apocynaceae</taxon>
        <taxon>Rauvolfioideae</taxon>
        <taxon>Vinceae</taxon>
        <taxon>Catharanthinae</taxon>
        <taxon>Catharanthus</taxon>
    </lineage>
</organism>
<gene>
    <name evidence="1" type="ORF">M9H77_20465</name>
</gene>
<proteinExistence type="predicted"/>
<comment type="caution">
    <text evidence="1">The sequence shown here is derived from an EMBL/GenBank/DDBJ whole genome shotgun (WGS) entry which is preliminary data.</text>
</comment>
<reference evidence="2" key="1">
    <citation type="journal article" date="2023" name="Nat. Plants">
        <title>Single-cell RNA sequencing provides a high-resolution roadmap for understanding the multicellular compartmentation of specialized metabolism.</title>
        <authorList>
            <person name="Sun S."/>
            <person name="Shen X."/>
            <person name="Li Y."/>
            <person name="Li Y."/>
            <person name="Wang S."/>
            <person name="Li R."/>
            <person name="Zhang H."/>
            <person name="Shen G."/>
            <person name="Guo B."/>
            <person name="Wei J."/>
            <person name="Xu J."/>
            <person name="St-Pierre B."/>
            <person name="Chen S."/>
            <person name="Sun C."/>
        </authorList>
    </citation>
    <scope>NUCLEOTIDE SEQUENCE [LARGE SCALE GENOMIC DNA]</scope>
</reference>
<sequence length="414" mass="47044">MHSPFPALPTANMRRYLAVAALFTVFVLSCADEFAGGSNIRRRKPPATSLCAELIRPAGYPCTEHIAETKDGYLIGLQRVSARSVSIRRSTGQPVLLLHGLMMSGDAWFLDSPNESLGFILADHGFDVWAGSVRGTRWSRGHVFLSDKDKEFWDWSWQELALYDLPGMASYISNVTNSKIFLVGHSQGTIMSLAAFTQPDIVSMIEAAALLSPISYLDHITAKFALKLVKLHIDEAFLTLGMHELNLKSNLLTWLLDMVCDEFINCGDLLTSITGKNCCFNRSRVDFYLDYEPHPTSTKNFNHLFQMIRHGTFKKYDYGIWKNLNLYGQRTPPNFDLSKIPKSLPLWMAYGGNDALADVTDFRHMLQELQCKPELLYLEDYGHIDFLLSVRSKEDIYDKMIEFFRSQREFSSSK</sequence>
<name>A0ACC0AM96_CATRO</name>